<evidence type="ECO:0000256" key="3">
    <source>
        <dbReference type="ARBA" id="ARBA00022989"/>
    </source>
</evidence>
<organism evidence="8 9">
    <name type="scientific">Thermothielavioides terrestris</name>
    <dbReference type="NCBI Taxonomy" id="2587410"/>
    <lineage>
        <taxon>Eukaryota</taxon>
        <taxon>Fungi</taxon>
        <taxon>Dikarya</taxon>
        <taxon>Ascomycota</taxon>
        <taxon>Pezizomycotina</taxon>
        <taxon>Sordariomycetes</taxon>
        <taxon>Sordariomycetidae</taxon>
        <taxon>Sordariales</taxon>
        <taxon>Chaetomiaceae</taxon>
        <taxon>Thermothielavioides</taxon>
    </lineage>
</organism>
<dbReference type="PANTHER" id="PTHR15549:SF27">
    <property type="entry name" value="CHITIN-BINDING TYPE-1 DOMAIN-CONTAINING PROTEIN"/>
    <property type="match status" value="1"/>
</dbReference>
<evidence type="ECO:0000256" key="6">
    <source>
        <dbReference type="SAM" id="Phobius"/>
    </source>
</evidence>
<evidence type="ECO:0000256" key="1">
    <source>
        <dbReference type="ARBA" id="ARBA00004167"/>
    </source>
</evidence>
<dbReference type="AlphaFoldDB" id="A0A446BBB4"/>
<dbReference type="EMBL" id="OUUZ01000001">
    <property type="protein sequence ID" value="SPQ19806.1"/>
    <property type="molecule type" value="Genomic_DNA"/>
</dbReference>
<keyword evidence="2 6" id="KW-0812">Transmembrane</keyword>
<dbReference type="SUPFAM" id="SSF117281">
    <property type="entry name" value="Kelch motif"/>
    <property type="match status" value="2"/>
</dbReference>
<dbReference type="Proteomes" id="UP000289323">
    <property type="component" value="Unassembled WGS sequence"/>
</dbReference>
<dbReference type="GO" id="GO:0016020">
    <property type="term" value="C:membrane"/>
    <property type="evidence" value="ECO:0007669"/>
    <property type="project" value="UniProtKB-SubCell"/>
</dbReference>
<dbReference type="PANTHER" id="PTHR15549">
    <property type="entry name" value="PAIRED IMMUNOGLOBULIN-LIKE TYPE 2 RECEPTOR"/>
    <property type="match status" value="1"/>
</dbReference>
<keyword evidence="7" id="KW-0732">Signal</keyword>
<keyword evidence="3 6" id="KW-1133">Transmembrane helix</keyword>
<feature type="signal peptide" evidence="7">
    <location>
        <begin position="1"/>
        <end position="20"/>
    </location>
</feature>
<feature type="compositionally biased region" description="Low complexity" evidence="5">
    <location>
        <begin position="431"/>
        <end position="453"/>
    </location>
</feature>
<accession>A0A446BBB4</accession>
<proteinExistence type="predicted"/>
<evidence type="ECO:0000256" key="2">
    <source>
        <dbReference type="ARBA" id="ARBA00022692"/>
    </source>
</evidence>
<evidence type="ECO:0000313" key="9">
    <source>
        <dbReference type="Proteomes" id="UP000289323"/>
    </source>
</evidence>
<comment type="subcellular location">
    <subcellularLocation>
        <location evidence="1">Membrane</location>
        <topology evidence="1">Single-pass membrane protein</topology>
    </subcellularLocation>
</comment>
<feature type="chain" id="PRO_5019038480" evidence="7">
    <location>
        <begin position="21"/>
        <end position="563"/>
    </location>
</feature>
<evidence type="ECO:0000256" key="7">
    <source>
        <dbReference type="SAM" id="SignalP"/>
    </source>
</evidence>
<feature type="transmembrane region" description="Helical" evidence="6">
    <location>
        <begin position="455"/>
        <end position="480"/>
    </location>
</feature>
<keyword evidence="4 6" id="KW-0472">Membrane</keyword>
<sequence>MRSEGSPWGLLVALLGSVAAAGLSDVPSPENYLRKATASATLIGNYVYIDGGEIAQLVDGKVPSFRTTNQVNSTLSIDMSKSWNASTVVQRTIDRPWWSKVNQVIWTNHEAGTFYVWGGKWIWGDNMTKNELWKFTPDGKGAGTWSIEPPANADLFNGLHESEFGAYANTNDTGFVIGGIASGWTEYGRASTSVLPGMVTFNMQTNVWQNGTTAFSPFGTLAGARAHYIPTFGPNGLVMVLGGQSHSLVGDPDWSAATPYDLRNLTFFDPQTKKQYWQATTGSIPPFPRTFFCLAGFQNTDGGYEILLAGGSNERDKFLYQDTYILSLPGFVWVKAADSPSGKRRDAACVSVGNRQVLSIGGTDGTWTDPDPAPQGLQLFDMTEMQWKYSYDANAAAYERPADLAVWYKNGSFDAVQWTSDEVRQLFTVKSTNGSSGSGSDSSSSPSATTKSTPVGAIAGGVVGGVAGLAIIGAVAWLMIRRKRSQQQLNVTDGNGDFAGYHDGYYAAEPKPEPTGPEPKGSGAIELFSGRHHAELGDNTAYASNPLLGQPMSPAEMDATPAR</sequence>
<protein>
    <submittedName>
        <fullName evidence="8">61a15b02-27fa-4727-aba1-2aaba84c5001</fullName>
    </submittedName>
</protein>
<evidence type="ECO:0000256" key="4">
    <source>
        <dbReference type="ARBA" id="ARBA00023136"/>
    </source>
</evidence>
<reference evidence="8 9" key="1">
    <citation type="submission" date="2018-04" db="EMBL/GenBank/DDBJ databases">
        <authorList>
            <person name="Huttner S."/>
            <person name="Dainat J."/>
        </authorList>
    </citation>
    <scope>NUCLEOTIDE SEQUENCE [LARGE SCALE GENOMIC DNA]</scope>
</reference>
<evidence type="ECO:0000313" key="8">
    <source>
        <dbReference type="EMBL" id="SPQ19806.1"/>
    </source>
</evidence>
<feature type="region of interest" description="Disordered" evidence="5">
    <location>
        <begin position="430"/>
        <end position="453"/>
    </location>
</feature>
<feature type="region of interest" description="Disordered" evidence="5">
    <location>
        <begin position="502"/>
        <end position="563"/>
    </location>
</feature>
<dbReference type="InterPro" id="IPR051694">
    <property type="entry name" value="Immunoregulatory_rcpt-like"/>
</dbReference>
<dbReference type="GO" id="GO:0071944">
    <property type="term" value="C:cell periphery"/>
    <property type="evidence" value="ECO:0007669"/>
    <property type="project" value="UniProtKB-ARBA"/>
</dbReference>
<gene>
    <name evidence="8" type="ORF">TT172_LOCUS2225</name>
</gene>
<dbReference type="InterPro" id="IPR015915">
    <property type="entry name" value="Kelch-typ_b-propeller"/>
</dbReference>
<name>A0A446BBB4_9PEZI</name>
<evidence type="ECO:0000256" key="5">
    <source>
        <dbReference type="SAM" id="MobiDB-lite"/>
    </source>
</evidence>